<name>A0A2K8Z9E9_9BACT</name>
<dbReference type="Proteomes" id="UP000232883">
    <property type="component" value="Chromosome"/>
</dbReference>
<dbReference type="OrthoDB" id="9817876at2"/>
<evidence type="ECO:0000313" key="2">
    <source>
        <dbReference type="Proteomes" id="UP000232883"/>
    </source>
</evidence>
<gene>
    <name evidence="1" type="ORF">CWM47_34285</name>
</gene>
<accession>A0A2K8Z9E9</accession>
<protein>
    <submittedName>
        <fullName evidence="1">Uncharacterized protein</fullName>
    </submittedName>
</protein>
<proteinExistence type="predicted"/>
<keyword evidence="2" id="KW-1185">Reference proteome</keyword>
<dbReference type="EMBL" id="CP025096">
    <property type="protein sequence ID" value="AUD06470.1"/>
    <property type="molecule type" value="Genomic_DNA"/>
</dbReference>
<reference evidence="1 2" key="1">
    <citation type="submission" date="2017-11" db="EMBL/GenBank/DDBJ databases">
        <title>Taxonomic description and genome sequences of Spirosoma HA7 sp. nov., isolated from pollen microhabitat of Corylus avellana.</title>
        <authorList>
            <person name="Ambika Manirajan B."/>
            <person name="Suarez C."/>
            <person name="Ratering S."/>
            <person name="Geissler-Plaum R."/>
            <person name="Cardinale M."/>
            <person name="Sylvia S."/>
        </authorList>
    </citation>
    <scope>NUCLEOTIDE SEQUENCE [LARGE SCALE GENOMIC DNA]</scope>
    <source>
        <strain evidence="1 2">HA7</strain>
    </source>
</reference>
<dbReference type="KEGG" id="spir:CWM47_34285"/>
<evidence type="ECO:0000313" key="1">
    <source>
        <dbReference type="EMBL" id="AUD06470.1"/>
    </source>
</evidence>
<organism evidence="1 2">
    <name type="scientific">Spirosoma pollinicola</name>
    <dbReference type="NCBI Taxonomy" id="2057025"/>
    <lineage>
        <taxon>Bacteria</taxon>
        <taxon>Pseudomonadati</taxon>
        <taxon>Bacteroidota</taxon>
        <taxon>Cytophagia</taxon>
        <taxon>Cytophagales</taxon>
        <taxon>Cytophagaceae</taxon>
        <taxon>Spirosoma</taxon>
    </lineage>
</organism>
<sequence>MPENRLYLFDELLFYAFDLQRDLDRLNTEIEQLFLNDLLIRARGFGYEAQSVQDEIDLTNQVLTKANKPLSPWTFLFNPSTYYKEQSRLEGLASCEARLSQLYGLSMKHINESGEFLSKSSRIKVLINDELIQLKYQRFQSLYSALINDSQPNALTFVSQGGLTYYSRCIFTCLKAITLQPERFALLTALPLTALIREDRQLDEELWEINHQVWEGSNDKFARMTNQALLLYQQLFTARYEAENWYTGLLTTTHFYTSGIAQTFLRPALKQLQEILEILLSNQVGKTVAENVLIESFGFPTADILQMEVDNF</sequence>
<dbReference type="AlphaFoldDB" id="A0A2K8Z9E9"/>
<dbReference type="RefSeq" id="WP_100993011.1">
    <property type="nucleotide sequence ID" value="NZ_CP025096.1"/>
</dbReference>